<name>A0A8J6C621_ZIZPA</name>
<reference evidence="1" key="2">
    <citation type="submission" date="2021-02" db="EMBL/GenBank/DDBJ databases">
        <authorList>
            <person name="Kimball J.A."/>
            <person name="Haas M.W."/>
            <person name="Macchietto M."/>
            <person name="Kono T."/>
            <person name="Duquette J."/>
            <person name="Shao M."/>
        </authorList>
    </citation>
    <scope>NUCLEOTIDE SEQUENCE</scope>
    <source>
        <tissue evidence="1">Fresh leaf tissue</tissue>
    </source>
</reference>
<dbReference type="PANTHER" id="PTHR21043">
    <property type="entry name" value="IOJAP SUPERFAMILY ORTHOLOG"/>
    <property type="match status" value="1"/>
</dbReference>
<sequence>MLLENSRKGDDADNLLEDLLNKHGDVVYNASGALGTKDDDDAECLSFATEVKAEDIRVLFVKPLVYWTRFFIILTAFSNAQIDAISYP</sequence>
<comment type="caution">
    <text evidence="1">The sequence shown here is derived from an EMBL/GenBank/DDBJ whole genome shotgun (WGS) entry which is preliminary data.</text>
</comment>
<dbReference type="GO" id="GO:0017148">
    <property type="term" value="P:negative regulation of translation"/>
    <property type="evidence" value="ECO:0007669"/>
    <property type="project" value="TreeGrafter"/>
</dbReference>
<dbReference type="EMBL" id="JAAALK010000079">
    <property type="protein sequence ID" value="KAG8100558.1"/>
    <property type="molecule type" value="Genomic_DNA"/>
</dbReference>
<evidence type="ECO:0000313" key="2">
    <source>
        <dbReference type="Proteomes" id="UP000729402"/>
    </source>
</evidence>
<accession>A0A8J6C621</accession>
<proteinExistence type="predicted"/>
<dbReference type="GO" id="GO:0090071">
    <property type="term" value="P:negative regulation of ribosome biogenesis"/>
    <property type="evidence" value="ECO:0007669"/>
    <property type="project" value="TreeGrafter"/>
</dbReference>
<dbReference type="InterPro" id="IPR004394">
    <property type="entry name" value="Iojap/RsfS/C7orf30"/>
</dbReference>
<dbReference type="AlphaFoldDB" id="A0A8J6C621"/>
<dbReference type="PANTHER" id="PTHR21043:SF2">
    <property type="entry name" value="PROTEIN IOJAP, CHLOROPLASTIC"/>
    <property type="match status" value="1"/>
</dbReference>
<dbReference type="Pfam" id="PF02410">
    <property type="entry name" value="RsfS"/>
    <property type="match status" value="1"/>
</dbReference>
<gene>
    <name evidence="1" type="ORF">GUJ93_ZPchr0013g35637</name>
</gene>
<evidence type="ECO:0000313" key="1">
    <source>
        <dbReference type="EMBL" id="KAG8100558.1"/>
    </source>
</evidence>
<dbReference type="OrthoDB" id="21330at2759"/>
<protein>
    <submittedName>
        <fullName evidence="1">Uncharacterized protein</fullName>
    </submittedName>
</protein>
<dbReference type="GO" id="GO:0043023">
    <property type="term" value="F:ribosomal large subunit binding"/>
    <property type="evidence" value="ECO:0007669"/>
    <property type="project" value="TreeGrafter"/>
</dbReference>
<reference evidence="1" key="1">
    <citation type="journal article" date="2021" name="bioRxiv">
        <title>Whole Genome Assembly and Annotation of Northern Wild Rice, Zizania palustris L., Supports a Whole Genome Duplication in the Zizania Genus.</title>
        <authorList>
            <person name="Haas M."/>
            <person name="Kono T."/>
            <person name="Macchietto M."/>
            <person name="Millas R."/>
            <person name="McGilp L."/>
            <person name="Shao M."/>
            <person name="Duquette J."/>
            <person name="Hirsch C.N."/>
            <person name="Kimball J."/>
        </authorList>
    </citation>
    <scope>NUCLEOTIDE SEQUENCE</scope>
    <source>
        <tissue evidence="1">Fresh leaf tissue</tissue>
    </source>
</reference>
<keyword evidence="2" id="KW-1185">Reference proteome</keyword>
<organism evidence="1 2">
    <name type="scientific">Zizania palustris</name>
    <name type="common">Northern wild rice</name>
    <dbReference type="NCBI Taxonomy" id="103762"/>
    <lineage>
        <taxon>Eukaryota</taxon>
        <taxon>Viridiplantae</taxon>
        <taxon>Streptophyta</taxon>
        <taxon>Embryophyta</taxon>
        <taxon>Tracheophyta</taxon>
        <taxon>Spermatophyta</taxon>
        <taxon>Magnoliopsida</taxon>
        <taxon>Liliopsida</taxon>
        <taxon>Poales</taxon>
        <taxon>Poaceae</taxon>
        <taxon>BOP clade</taxon>
        <taxon>Oryzoideae</taxon>
        <taxon>Oryzeae</taxon>
        <taxon>Zizaniinae</taxon>
        <taxon>Zizania</taxon>
    </lineage>
</organism>
<dbReference type="Proteomes" id="UP000729402">
    <property type="component" value="Unassembled WGS sequence"/>
</dbReference>